<evidence type="ECO:0000256" key="1">
    <source>
        <dbReference type="SAM" id="MobiDB-lite"/>
    </source>
</evidence>
<comment type="caution">
    <text evidence="3">The sequence shown here is derived from an EMBL/GenBank/DDBJ whole genome shotgun (WGS) entry which is preliminary data.</text>
</comment>
<proteinExistence type="predicted"/>
<evidence type="ECO:0000256" key="2">
    <source>
        <dbReference type="SAM" id="SignalP"/>
    </source>
</evidence>
<dbReference type="PROSITE" id="PS51257">
    <property type="entry name" value="PROKAR_LIPOPROTEIN"/>
    <property type="match status" value="1"/>
</dbReference>
<organism evidence="3 4">
    <name type="scientific">Roseisolibacter agri</name>
    <dbReference type="NCBI Taxonomy" id="2014610"/>
    <lineage>
        <taxon>Bacteria</taxon>
        <taxon>Pseudomonadati</taxon>
        <taxon>Gemmatimonadota</taxon>
        <taxon>Gemmatimonadia</taxon>
        <taxon>Gemmatimonadales</taxon>
        <taxon>Gemmatimonadaceae</taxon>
        <taxon>Roseisolibacter</taxon>
    </lineage>
</organism>
<dbReference type="RefSeq" id="WP_284350248.1">
    <property type="nucleotide sequence ID" value="NZ_BRXS01000003.1"/>
</dbReference>
<dbReference type="AlphaFoldDB" id="A0AA37Q397"/>
<evidence type="ECO:0000313" key="4">
    <source>
        <dbReference type="Proteomes" id="UP001161325"/>
    </source>
</evidence>
<feature type="region of interest" description="Disordered" evidence="1">
    <location>
        <begin position="25"/>
        <end position="44"/>
    </location>
</feature>
<gene>
    <name evidence="3" type="ORF">rosag_23020</name>
</gene>
<dbReference type="SUPFAM" id="SSF48452">
    <property type="entry name" value="TPR-like"/>
    <property type="match status" value="1"/>
</dbReference>
<dbReference type="Gene3D" id="1.25.40.390">
    <property type="match status" value="2"/>
</dbReference>
<feature type="signal peptide" evidence="2">
    <location>
        <begin position="1"/>
        <end position="23"/>
    </location>
</feature>
<dbReference type="EMBL" id="BRXS01000003">
    <property type="protein sequence ID" value="GLC25789.1"/>
    <property type="molecule type" value="Genomic_DNA"/>
</dbReference>
<name>A0AA37Q397_9BACT</name>
<keyword evidence="4" id="KW-1185">Reference proteome</keyword>
<keyword evidence="2" id="KW-0732">Signal</keyword>
<sequence>MQTYKVALTLAALLAAGGCQDLAVTNPNEPDRGRATQQPTSAESFVSTSFRNWWQNGGHDDYPSWAFSTMANEITSGFADFGQLELSAEPRASWNNSPVNARNDVSEEPWYDLYATISTVNDALTAIDSGLVIGDANRTARTRAVGKFIQGISYGYLALYFDSAAVVDEKVPLETLTSPKLVGYPDVAKAAIAQLDSAAAIASRSSFTLPVESWLFQGMTSAELARLANSFSARIIANVPRTRAERAAVNWTDVIRRIDAGVTTDFAPVAQVDVLWDDWKRLIARVRTGPPSDFGRPSNWLLGPADSTQGFVNWVATPVANRVAFQIRTKDRRIHPAGQPTQPGKYVGYNANNIFQIARGSYRYSHYFFRRYGTGNTWQAGPQPALTVTEMDLTKAEGLIRLNRAAEAVPLINKTRVANGELSPVTIAGPVDEPGCVPRKLNGQCGSLWDALRYEKRIEMLGVSGVLAFFDARGWQTLPENTILQLPVPGRELGTLQRDLYTYGGPGGQSSAPAPDPERCPVALARCP</sequence>
<evidence type="ECO:0008006" key="5">
    <source>
        <dbReference type="Google" id="ProtNLM"/>
    </source>
</evidence>
<reference evidence="3" key="1">
    <citation type="submission" date="2022-08" db="EMBL/GenBank/DDBJ databases">
        <title>Draft genome sequencing of Roseisolibacter agri AW1220.</title>
        <authorList>
            <person name="Tobiishi Y."/>
            <person name="Tonouchi A."/>
        </authorList>
    </citation>
    <scope>NUCLEOTIDE SEQUENCE</scope>
    <source>
        <strain evidence="3">AW1220</strain>
    </source>
</reference>
<dbReference type="Proteomes" id="UP001161325">
    <property type="component" value="Unassembled WGS sequence"/>
</dbReference>
<feature type="compositionally biased region" description="Polar residues" evidence="1">
    <location>
        <begin position="35"/>
        <end position="44"/>
    </location>
</feature>
<accession>A0AA37Q397</accession>
<evidence type="ECO:0000313" key="3">
    <source>
        <dbReference type="EMBL" id="GLC25789.1"/>
    </source>
</evidence>
<dbReference type="InterPro" id="IPR011990">
    <property type="entry name" value="TPR-like_helical_dom_sf"/>
</dbReference>
<protein>
    <recommendedName>
        <fullName evidence="5">SusD family protein</fullName>
    </recommendedName>
</protein>
<feature type="chain" id="PRO_5041447560" description="SusD family protein" evidence="2">
    <location>
        <begin position="24"/>
        <end position="528"/>
    </location>
</feature>